<comment type="caution">
    <text evidence="2">The sequence shown here is derived from an EMBL/GenBank/DDBJ whole genome shotgun (WGS) entry which is preliminary data.</text>
</comment>
<proteinExistence type="predicted"/>
<feature type="transmembrane region" description="Helical" evidence="1">
    <location>
        <begin position="20"/>
        <end position="41"/>
    </location>
</feature>
<reference evidence="3" key="1">
    <citation type="journal article" date="2019" name="Int. J. Syst. Evol. Microbiol.">
        <title>The Global Catalogue of Microorganisms (GCM) 10K type strain sequencing project: providing services to taxonomists for standard genome sequencing and annotation.</title>
        <authorList>
            <consortium name="The Broad Institute Genomics Platform"/>
            <consortium name="The Broad Institute Genome Sequencing Center for Infectious Disease"/>
            <person name="Wu L."/>
            <person name="Ma J."/>
        </authorList>
    </citation>
    <scope>NUCLEOTIDE SEQUENCE [LARGE SCALE GENOMIC DNA]</scope>
    <source>
        <strain evidence="3">JCM 17441</strain>
    </source>
</reference>
<keyword evidence="1" id="KW-1133">Transmembrane helix</keyword>
<keyword evidence="1" id="KW-0472">Membrane</keyword>
<protein>
    <submittedName>
        <fullName evidence="2">Uncharacterized protein</fullName>
    </submittedName>
</protein>
<organism evidence="2 3">
    <name type="scientific">Dactylosporangium darangshiense</name>
    <dbReference type="NCBI Taxonomy" id="579108"/>
    <lineage>
        <taxon>Bacteria</taxon>
        <taxon>Bacillati</taxon>
        <taxon>Actinomycetota</taxon>
        <taxon>Actinomycetes</taxon>
        <taxon>Micromonosporales</taxon>
        <taxon>Micromonosporaceae</taxon>
        <taxon>Dactylosporangium</taxon>
    </lineage>
</organism>
<evidence type="ECO:0000256" key="1">
    <source>
        <dbReference type="SAM" id="Phobius"/>
    </source>
</evidence>
<evidence type="ECO:0000313" key="3">
    <source>
        <dbReference type="Proteomes" id="UP001500620"/>
    </source>
</evidence>
<accession>A0ABP8DR12</accession>
<dbReference type="PROSITE" id="PS51257">
    <property type="entry name" value="PROKAR_LIPOPROTEIN"/>
    <property type="match status" value="1"/>
</dbReference>
<gene>
    <name evidence="2" type="ORF">GCM10022255_097980</name>
</gene>
<dbReference type="Proteomes" id="UP001500620">
    <property type="component" value="Unassembled WGS sequence"/>
</dbReference>
<sequence length="79" mass="8604">MIHTRPLNFRAWGVHMQMQFFLAAMIAACGIGAFAAAALVWDRRRIWRLQTGATAGWVFGLVLLGGGLLAGSCLGLIRF</sequence>
<name>A0ABP8DR12_9ACTN</name>
<keyword evidence="1" id="KW-0812">Transmembrane</keyword>
<keyword evidence="3" id="KW-1185">Reference proteome</keyword>
<dbReference type="EMBL" id="BAABAT010000050">
    <property type="protein sequence ID" value="GAA4262194.1"/>
    <property type="molecule type" value="Genomic_DNA"/>
</dbReference>
<evidence type="ECO:0000313" key="2">
    <source>
        <dbReference type="EMBL" id="GAA4262194.1"/>
    </source>
</evidence>
<feature type="transmembrane region" description="Helical" evidence="1">
    <location>
        <begin position="53"/>
        <end position="77"/>
    </location>
</feature>